<name>A0A9X0CD60_9CNID</name>
<sequence>MFDTSKTMQYTAATAGEAILYSGRDDNQHAAGVALILKKGLKNTRIEWAAMLCSNDVNDVATNGKFIVEVRNRFQALDDQQETGAEEPIEEKWSHIKEAYHAASENIPGVKRRCHKEWISLQTLHYIKLRRALRTRSVRLGLSARRTICALSMPS</sequence>
<dbReference type="EMBL" id="MU827811">
    <property type="protein sequence ID" value="KAJ7323766.1"/>
    <property type="molecule type" value="Genomic_DNA"/>
</dbReference>
<dbReference type="OrthoDB" id="412793at2759"/>
<evidence type="ECO:0000313" key="2">
    <source>
        <dbReference type="Proteomes" id="UP001163046"/>
    </source>
</evidence>
<evidence type="ECO:0000313" key="1">
    <source>
        <dbReference type="EMBL" id="KAJ7323766.1"/>
    </source>
</evidence>
<dbReference type="Proteomes" id="UP001163046">
    <property type="component" value="Unassembled WGS sequence"/>
</dbReference>
<accession>A0A9X0CD60</accession>
<reference evidence="1" key="1">
    <citation type="submission" date="2023-01" db="EMBL/GenBank/DDBJ databases">
        <title>Genome assembly of the deep-sea coral Lophelia pertusa.</title>
        <authorList>
            <person name="Herrera S."/>
            <person name="Cordes E."/>
        </authorList>
    </citation>
    <scope>NUCLEOTIDE SEQUENCE</scope>
    <source>
        <strain evidence="1">USNM1676648</strain>
        <tissue evidence="1">Polyp</tissue>
    </source>
</reference>
<organism evidence="1 2">
    <name type="scientific">Desmophyllum pertusum</name>
    <dbReference type="NCBI Taxonomy" id="174260"/>
    <lineage>
        <taxon>Eukaryota</taxon>
        <taxon>Metazoa</taxon>
        <taxon>Cnidaria</taxon>
        <taxon>Anthozoa</taxon>
        <taxon>Hexacorallia</taxon>
        <taxon>Scleractinia</taxon>
        <taxon>Caryophylliina</taxon>
        <taxon>Caryophylliidae</taxon>
        <taxon>Desmophyllum</taxon>
    </lineage>
</organism>
<keyword evidence="2" id="KW-1185">Reference proteome</keyword>
<comment type="caution">
    <text evidence="1">The sequence shown here is derived from an EMBL/GenBank/DDBJ whole genome shotgun (WGS) entry which is preliminary data.</text>
</comment>
<proteinExistence type="predicted"/>
<protein>
    <submittedName>
        <fullName evidence="1">Uncharacterized protein</fullName>
    </submittedName>
</protein>
<dbReference type="AlphaFoldDB" id="A0A9X0CD60"/>
<gene>
    <name evidence="1" type="ORF">OS493_030894</name>
</gene>